<evidence type="ECO:0000256" key="2">
    <source>
        <dbReference type="ARBA" id="ARBA00022707"/>
    </source>
</evidence>
<keyword evidence="4" id="KW-0677">Repeat</keyword>
<evidence type="ECO:0000256" key="6">
    <source>
        <dbReference type="ARBA" id="ARBA00023288"/>
    </source>
</evidence>
<evidence type="ECO:0000313" key="8">
    <source>
        <dbReference type="EMBL" id="CAF0867343.1"/>
    </source>
</evidence>
<dbReference type="InterPro" id="IPR002048">
    <property type="entry name" value="EF_hand_dom"/>
</dbReference>
<dbReference type="InterPro" id="IPR011992">
    <property type="entry name" value="EF-hand-dom_pair"/>
</dbReference>
<keyword evidence="2" id="KW-0519">Myristate</keyword>
<dbReference type="InterPro" id="IPR028846">
    <property type="entry name" value="Recoverin"/>
</dbReference>
<dbReference type="PANTHER" id="PTHR23055">
    <property type="entry name" value="CALCIUM BINDING PROTEINS"/>
    <property type="match status" value="1"/>
</dbReference>
<reference evidence="8" key="1">
    <citation type="submission" date="2021-02" db="EMBL/GenBank/DDBJ databases">
        <authorList>
            <person name="Nowell W R."/>
        </authorList>
    </citation>
    <scope>NUCLEOTIDE SEQUENCE</scope>
</reference>
<comment type="caution">
    <text evidence="8">The sequence shown here is derived from an EMBL/GenBank/DDBJ whole genome shotgun (WGS) entry which is preliminary data.</text>
</comment>
<feature type="domain" description="EF-hand" evidence="7">
    <location>
        <begin position="67"/>
        <end position="102"/>
    </location>
</feature>
<gene>
    <name evidence="8" type="ORF">XAT740_LOCUS6307</name>
</gene>
<keyword evidence="3" id="KW-0479">Metal-binding</keyword>
<keyword evidence="5" id="KW-0106">Calcium</keyword>
<dbReference type="PANTHER" id="PTHR23055:SF178">
    <property type="entry name" value="NEUROCALCIN HOMOLOG"/>
    <property type="match status" value="1"/>
</dbReference>
<accession>A0A813XMF4</accession>
<dbReference type="PROSITE" id="PS50222">
    <property type="entry name" value="EF_HAND_2"/>
    <property type="match status" value="2"/>
</dbReference>
<evidence type="ECO:0000256" key="4">
    <source>
        <dbReference type="ARBA" id="ARBA00022737"/>
    </source>
</evidence>
<dbReference type="PROSITE" id="PS00018">
    <property type="entry name" value="EF_HAND_1"/>
    <property type="match status" value="2"/>
</dbReference>
<name>A0A813XMF4_ADIRI</name>
<proteinExistence type="inferred from homology"/>
<evidence type="ECO:0000256" key="1">
    <source>
        <dbReference type="ARBA" id="ARBA00006049"/>
    </source>
</evidence>
<keyword evidence="6" id="KW-0449">Lipoprotein</keyword>
<protein>
    <recommendedName>
        <fullName evidence="7">EF-hand domain-containing protein</fullName>
    </recommendedName>
</protein>
<sequence>MGSRKSKHIIPSTTLTDEQINKMCQQLHLSTDEIRQRHSDFIHQYPHGFITREQFFDSLNEVWPETHIDKFASHLFVTLDRDRNGGIDFMEYMMLTSKLDSDHMNVNNDENAYLELLFDIFDRNHNGYLEKRELKPLVESIYDLAGLPEGERHGVNSSHAQVKYLLNKLDKNGDKRLSKQEFLNEENWNRTEQFGRLLFNY</sequence>
<evidence type="ECO:0000313" key="9">
    <source>
        <dbReference type="Proteomes" id="UP000663828"/>
    </source>
</evidence>
<dbReference type="Pfam" id="PF13833">
    <property type="entry name" value="EF-hand_8"/>
    <property type="match status" value="1"/>
</dbReference>
<dbReference type="EMBL" id="CAJNOR010000285">
    <property type="protein sequence ID" value="CAF0867343.1"/>
    <property type="molecule type" value="Genomic_DNA"/>
</dbReference>
<dbReference type="CDD" id="cd00051">
    <property type="entry name" value="EFh"/>
    <property type="match status" value="1"/>
</dbReference>
<feature type="domain" description="EF-hand" evidence="7">
    <location>
        <begin position="109"/>
        <end position="144"/>
    </location>
</feature>
<organism evidence="8 9">
    <name type="scientific">Adineta ricciae</name>
    <name type="common">Rotifer</name>
    <dbReference type="NCBI Taxonomy" id="249248"/>
    <lineage>
        <taxon>Eukaryota</taxon>
        <taxon>Metazoa</taxon>
        <taxon>Spiralia</taxon>
        <taxon>Gnathifera</taxon>
        <taxon>Rotifera</taxon>
        <taxon>Eurotatoria</taxon>
        <taxon>Bdelloidea</taxon>
        <taxon>Adinetida</taxon>
        <taxon>Adinetidae</taxon>
        <taxon>Adineta</taxon>
    </lineage>
</organism>
<evidence type="ECO:0000256" key="3">
    <source>
        <dbReference type="ARBA" id="ARBA00022723"/>
    </source>
</evidence>
<dbReference type="Gene3D" id="1.10.238.10">
    <property type="entry name" value="EF-hand"/>
    <property type="match status" value="1"/>
</dbReference>
<comment type="similarity">
    <text evidence="1">Belongs to the recoverin family.</text>
</comment>
<dbReference type="InterPro" id="IPR018247">
    <property type="entry name" value="EF_Hand_1_Ca_BS"/>
</dbReference>
<dbReference type="GO" id="GO:0005509">
    <property type="term" value="F:calcium ion binding"/>
    <property type="evidence" value="ECO:0007669"/>
    <property type="project" value="InterPro"/>
</dbReference>
<evidence type="ECO:0000256" key="5">
    <source>
        <dbReference type="ARBA" id="ARBA00022837"/>
    </source>
</evidence>
<dbReference type="SMART" id="SM00054">
    <property type="entry name" value="EFh"/>
    <property type="match status" value="2"/>
</dbReference>
<dbReference type="AlphaFoldDB" id="A0A813XMF4"/>
<dbReference type="Pfam" id="PF13499">
    <property type="entry name" value="EF-hand_7"/>
    <property type="match status" value="1"/>
</dbReference>
<keyword evidence="9" id="KW-1185">Reference proteome</keyword>
<dbReference type="Proteomes" id="UP000663828">
    <property type="component" value="Unassembled WGS sequence"/>
</dbReference>
<dbReference type="SUPFAM" id="SSF47473">
    <property type="entry name" value="EF-hand"/>
    <property type="match status" value="1"/>
</dbReference>
<evidence type="ECO:0000259" key="7">
    <source>
        <dbReference type="PROSITE" id="PS50222"/>
    </source>
</evidence>